<dbReference type="Proteomes" id="UP001604277">
    <property type="component" value="Unassembled WGS sequence"/>
</dbReference>
<dbReference type="EMBL" id="JBFOLJ010000016">
    <property type="protein sequence ID" value="KAL2469387.1"/>
    <property type="molecule type" value="Genomic_DNA"/>
</dbReference>
<evidence type="ECO:0000313" key="2">
    <source>
        <dbReference type="Proteomes" id="UP001604277"/>
    </source>
</evidence>
<evidence type="ECO:0008006" key="3">
    <source>
        <dbReference type="Google" id="ProtNLM"/>
    </source>
</evidence>
<accession>A0ABD1Q0L1</accession>
<dbReference type="AlphaFoldDB" id="A0ABD1Q0L1"/>
<proteinExistence type="predicted"/>
<sequence length="122" mass="13850">MSVANRVDKRLIGVSAINRDHRRRVIAVEMWRIVSFLSSEDDDVVVVKEGLLLAQSTGFHLDRVEIDSLQLVQNLGSDFFFCPCEGILIDIVELLKWVDASHVALLLEMGIKQTMFSRLGYM</sequence>
<organism evidence="1 2">
    <name type="scientific">Forsythia ovata</name>
    <dbReference type="NCBI Taxonomy" id="205694"/>
    <lineage>
        <taxon>Eukaryota</taxon>
        <taxon>Viridiplantae</taxon>
        <taxon>Streptophyta</taxon>
        <taxon>Embryophyta</taxon>
        <taxon>Tracheophyta</taxon>
        <taxon>Spermatophyta</taxon>
        <taxon>Magnoliopsida</taxon>
        <taxon>eudicotyledons</taxon>
        <taxon>Gunneridae</taxon>
        <taxon>Pentapetalae</taxon>
        <taxon>asterids</taxon>
        <taxon>lamiids</taxon>
        <taxon>Lamiales</taxon>
        <taxon>Oleaceae</taxon>
        <taxon>Forsythieae</taxon>
        <taxon>Forsythia</taxon>
    </lineage>
</organism>
<reference evidence="2" key="1">
    <citation type="submission" date="2024-07" db="EMBL/GenBank/DDBJ databases">
        <title>Two chromosome-level genome assemblies of Korean endemic species Abeliophyllum distichum and Forsythia ovata (Oleaceae).</title>
        <authorList>
            <person name="Jang H."/>
        </authorList>
    </citation>
    <scope>NUCLEOTIDE SEQUENCE [LARGE SCALE GENOMIC DNA]</scope>
</reference>
<protein>
    <recommendedName>
        <fullName evidence="3">RNase H type-1 domain-containing protein</fullName>
    </recommendedName>
</protein>
<evidence type="ECO:0000313" key="1">
    <source>
        <dbReference type="EMBL" id="KAL2469387.1"/>
    </source>
</evidence>
<comment type="caution">
    <text evidence="1">The sequence shown here is derived from an EMBL/GenBank/DDBJ whole genome shotgun (WGS) entry which is preliminary data.</text>
</comment>
<keyword evidence="2" id="KW-1185">Reference proteome</keyword>
<name>A0ABD1Q0L1_9LAMI</name>
<gene>
    <name evidence="1" type="ORF">Fot_50963</name>
</gene>